<proteinExistence type="predicted"/>
<dbReference type="InterPro" id="IPR019734">
    <property type="entry name" value="TPR_rpt"/>
</dbReference>
<dbReference type="PROSITE" id="PS50005">
    <property type="entry name" value="TPR"/>
    <property type="match status" value="1"/>
</dbReference>
<protein>
    <recommendedName>
        <fullName evidence="4">Tetratricopeptide repeat protein</fullName>
    </recommendedName>
</protein>
<dbReference type="Proteomes" id="UP001354931">
    <property type="component" value="Unassembled WGS sequence"/>
</dbReference>
<feature type="repeat" description="TPR" evidence="1">
    <location>
        <begin position="26"/>
        <end position="59"/>
    </location>
</feature>
<dbReference type="Gene3D" id="1.25.40.10">
    <property type="entry name" value="Tetratricopeptide repeat domain"/>
    <property type="match status" value="2"/>
</dbReference>
<evidence type="ECO:0000313" key="3">
    <source>
        <dbReference type="Proteomes" id="UP001354931"/>
    </source>
</evidence>
<evidence type="ECO:0008006" key="4">
    <source>
        <dbReference type="Google" id="ProtNLM"/>
    </source>
</evidence>
<reference evidence="2 3" key="1">
    <citation type="submission" date="2022-10" db="EMBL/GenBank/DDBJ databases">
        <authorList>
            <person name="Xie J."/>
            <person name="Shen N."/>
        </authorList>
    </citation>
    <scope>NUCLEOTIDE SEQUENCE [LARGE SCALE GENOMIC DNA]</scope>
    <source>
        <strain evidence="2 3">YIM65594</strain>
    </source>
</reference>
<evidence type="ECO:0000313" key="2">
    <source>
        <dbReference type="EMBL" id="MEB8338410.1"/>
    </source>
</evidence>
<sequence length="570" mass="63526">MNDDGYDDYYDLGSFHREITTGSPEAQLWFDRGLLWVYGFHHEEAAACFERAIEADEQCAMAHWGLAYALGPNYNKPWEAFDERDLTSTVERTHHAVQRAALAAARATPAEQALIDALGSRYPSAGPAPDQSVWNEEYAQAMGKVYANHRDDPDVATLYADALMNLTPWQLWDPPTGRPAEGARTVEAREALERALARPDGRDHPGLLHLYIHLMEMSPTPEQALPVADRLRGLVPDAGHLHHMPSHIDVLCGDYRRTIAANTRAIEADERALARGGAMNFYTLYRCHNVHFRLYAAMFAGRAEVAFDSVDRLEATASEELLRVESPPMADWLEGFLGMRVHALVRFGRWQDLIALPLPHDRELYCVTTAMIHYGRGVALAATGRTREAAAERARFTAAVERVPQTRTLFNNTCLDLLAIAAAMLDGELAYRTGDFDRAFADLRRAIHLDDTLPYDEPWGWMQPTRHAYGALLLEQGRVAEAAAVYAADLGLDDTLPRSLHHPNNVWALHGYHECLLRLGRDAEARIIAPQLTTALAVADVPIRSSCYCRLDTANPEEDDCCSGQARPPS</sequence>
<dbReference type="PANTHER" id="PTHR45588:SF1">
    <property type="entry name" value="WW DOMAIN-CONTAINING PROTEIN"/>
    <property type="match status" value="1"/>
</dbReference>
<evidence type="ECO:0000256" key="1">
    <source>
        <dbReference type="PROSITE-ProRule" id="PRU00339"/>
    </source>
</evidence>
<dbReference type="SUPFAM" id="SSF48452">
    <property type="entry name" value="TPR-like"/>
    <property type="match status" value="2"/>
</dbReference>
<keyword evidence="3" id="KW-1185">Reference proteome</keyword>
<name>A0ABU6F327_9ACTN</name>
<dbReference type="InterPro" id="IPR011990">
    <property type="entry name" value="TPR-like_helical_dom_sf"/>
</dbReference>
<dbReference type="EMBL" id="JAOZYC010000093">
    <property type="protein sequence ID" value="MEB8338410.1"/>
    <property type="molecule type" value="Genomic_DNA"/>
</dbReference>
<dbReference type="PANTHER" id="PTHR45588">
    <property type="entry name" value="TPR DOMAIN-CONTAINING PROTEIN"/>
    <property type="match status" value="1"/>
</dbReference>
<accession>A0ABU6F327</accession>
<dbReference type="SMART" id="SM00028">
    <property type="entry name" value="TPR"/>
    <property type="match status" value="2"/>
</dbReference>
<organism evidence="2 3">
    <name type="scientific">Streptomyces endophyticus</name>
    <dbReference type="NCBI Taxonomy" id="714166"/>
    <lineage>
        <taxon>Bacteria</taxon>
        <taxon>Bacillati</taxon>
        <taxon>Actinomycetota</taxon>
        <taxon>Actinomycetes</taxon>
        <taxon>Kitasatosporales</taxon>
        <taxon>Streptomycetaceae</taxon>
        <taxon>Streptomyces</taxon>
    </lineage>
</organism>
<dbReference type="RefSeq" id="WP_326016197.1">
    <property type="nucleotide sequence ID" value="NZ_JAOZYC010000093.1"/>
</dbReference>
<comment type="caution">
    <text evidence="2">The sequence shown here is derived from an EMBL/GenBank/DDBJ whole genome shotgun (WGS) entry which is preliminary data.</text>
</comment>
<keyword evidence="1" id="KW-0802">TPR repeat</keyword>
<gene>
    <name evidence="2" type="ORF">OKJ99_12970</name>
</gene>